<keyword evidence="2" id="KW-1185">Reference proteome</keyword>
<reference evidence="3" key="1">
    <citation type="submission" date="2025-08" db="UniProtKB">
        <authorList>
            <consortium name="RefSeq"/>
        </authorList>
    </citation>
    <scope>IDENTIFICATION</scope>
    <source>
        <tissue evidence="3">Whole organism</tissue>
    </source>
</reference>
<protein>
    <submittedName>
        <fullName evidence="3">Uncharacterized protein LOC127751958</fullName>
    </submittedName>
</protein>
<accession>A0A9C6XAN9</accession>
<organism evidence="2 3">
    <name type="scientific">Frankliniella occidentalis</name>
    <name type="common">Western flower thrips</name>
    <name type="synonym">Euthrips occidentalis</name>
    <dbReference type="NCBI Taxonomy" id="133901"/>
    <lineage>
        <taxon>Eukaryota</taxon>
        <taxon>Metazoa</taxon>
        <taxon>Ecdysozoa</taxon>
        <taxon>Arthropoda</taxon>
        <taxon>Hexapoda</taxon>
        <taxon>Insecta</taxon>
        <taxon>Pterygota</taxon>
        <taxon>Neoptera</taxon>
        <taxon>Paraneoptera</taxon>
        <taxon>Thysanoptera</taxon>
        <taxon>Terebrantia</taxon>
        <taxon>Thripoidea</taxon>
        <taxon>Thripidae</taxon>
        <taxon>Frankliniella</taxon>
    </lineage>
</organism>
<dbReference type="Proteomes" id="UP000504606">
    <property type="component" value="Unplaced"/>
</dbReference>
<feature type="region of interest" description="Disordered" evidence="1">
    <location>
        <begin position="125"/>
        <end position="171"/>
    </location>
</feature>
<evidence type="ECO:0000256" key="1">
    <source>
        <dbReference type="SAM" id="MobiDB-lite"/>
    </source>
</evidence>
<feature type="compositionally biased region" description="Basic residues" evidence="1">
    <location>
        <begin position="16"/>
        <end position="28"/>
    </location>
</feature>
<evidence type="ECO:0000313" key="3">
    <source>
        <dbReference type="RefSeq" id="XP_052132263.1"/>
    </source>
</evidence>
<dbReference type="AlphaFoldDB" id="A0A9C6XAN9"/>
<feature type="region of interest" description="Disordered" evidence="1">
    <location>
        <begin position="1"/>
        <end position="36"/>
    </location>
</feature>
<gene>
    <name evidence="3" type="primary">LOC127751958</name>
</gene>
<dbReference type="RefSeq" id="XP_052132263.1">
    <property type="nucleotide sequence ID" value="XM_052276303.1"/>
</dbReference>
<proteinExistence type="predicted"/>
<evidence type="ECO:0000313" key="2">
    <source>
        <dbReference type="Proteomes" id="UP000504606"/>
    </source>
</evidence>
<sequence length="171" mass="18366">MIMESSSPDDRDIKTHVSKKGGSKRKGRIATGNRESARVPLKPVELHVAQLCGRNYIEGAPELADGLSENHEVQDLFASGGVADGNIVDDVMEAHKVYGGEVPIYVVHDNDDLNNTTSDNLVVPVPAGHAEEIAAPDNNPDSEQEMDQSTPARVPPRKRYSRSTKDAGGGL</sequence>
<dbReference type="KEGG" id="foc:127751958"/>
<dbReference type="GeneID" id="127751958"/>
<name>A0A9C6XAN9_FRAOC</name>